<reference evidence="6" key="1">
    <citation type="submission" date="2014-02" db="EMBL/GenBank/DDBJ databases">
        <title>Complete genome sequence and comparative genomic analysis of the nitrogen-fixing bacterium Leptospirillum ferriphilum YSK.</title>
        <authorList>
            <person name="Guo X."/>
            <person name="Yin H."/>
            <person name="Liang Y."/>
            <person name="Hu Q."/>
            <person name="Ma L."/>
            <person name="Xiao Y."/>
            <person name="Zhang X."/>
            <person name="Qiu G."/>
            <person name="Liu X."/>
        </authorList>
    </citation>
    <scope>NUCLEOTIDE SEQUENCE [LARGE SCALE GENOMIC DNA]</scope>
    <source>
        <strain evidence="6">YSK</strain>
    </source>
</reference>
<dbReference type="PANTHER" id="PTHR42788">
    <property type="entry name" value="TAURINE IMPORT ATP-BINDING PROTEIN-RELATED"/>
    <property type="match status" value="1"/>
</dbReference>
<accession>A0A059XT28</accession>
<dbReference type="InterPro" id="IPR027417">
    <property type="entry name" value="P-loop_NTPase"/>
</dbReference>
<organism evidence="5 6">
    <name type="scientific">Leptospirillum ferriphilum YSK</name>
    <dbReference type="NCBI Taxonomy" id="1441628"/>
    <lineage>
        <taxon>Bacteria</taxon>
        <taxon>Pseudomonadati</taxon>
        <taxon>Nitrospirota</taxon>
        <taxon>Nitrospiria</taxon>
        <taxon>Nitrospirales</taxon>
        <taxon>Nitrospiraceae</taxon>
        <taxon>Leptospirillum</taxon>
    </lineage>
</organism>
<dbReference type="PROSITE" id="PS00211">
    <property type="entry name" value="ABC_TRANSPORTER_1"/>
    <property type="match status" value="1"/>
</dbReference>
<dbReference type="SMART" id="SM00382">
    <property type="entry name" value="AAA"/>
    <property type="match status" value="1"/>
</dbReference>
<dbReference type="Proteomes" id="UP000027059">
    <property type="component" value="Chromosome"/>
</dbReference>
<keyword evidence="1" id="KW-0813">Transport</keyword>
<proteinExistence type="predicted"/>
<dbReference type="InterPro" id="IPR003593">
    <property type="entry name" value="AAA+_ATPase"/>
</dbReference>
<dbReference type="CDD" id="cd03293">
    <property type="entry name" value="ABC_NrtD_SsuB_transporters"/>
    <property type="match status" value="1"/>
</dbReference>
<evidence type="ECO:0000256" key="2">
    <source>
        <dbReference type="ARBA" id="ARBA00022741"/>
    </source>
</evidence>
<keyword evidence="3" id="KW-0067">ATP-binding</keyword>
<dbReference type="PANTHER" id="PTHR42788:SF13">
    <property type="entry name" value="ALIPHATIC SULFONATES IMPORT ATP-BINDING PROTEIN SSUB"/>
    <property type="match status" value="1"/>
</dbReference>
<evidence type="ECO:0000256" key="3">
    <source>
        <dbReference type="ARBA" id="ARBA00022840"/>
    </source>
</evidence>
<dbReference type="InterPro" id="IPR017871">
    <property type="entry name" value="ABC_transporter-like_CS"/>
</dbReference>
<feature type="domain" description="ABC transporter" evidence="4">
    <location>
        <begin position="10"/>
        <end position="244"/>
    </location>
</feature>
<dbReference type="HOGENOM" id="CLU_000604_1_22_0"/>
<dbReference type="Pfam" id="PF00005">
    <property type="entry name" value="ABC_tran"/>
    <property type="match status" value="1"/>
</dbReference>
<dbReference type="OrthoDB" id="9802264at2"/>
<keyword evidence="2" id="KW-0547">Nucleotide-binding</keyword>
<dbReference type="InterPro" id="IPR003439">
    <property type="entry name" value="ABC_transporter-like_ATP-bd"/>
</dbReference>
<sequence length="255" mass="28671">MVSMDKNPFLRLVDVERVFSEQGRINPAIRGLSLDVSEGEFVSLVGPSGCGKSTLLRILQGLIAPTSGKVLYRDTLQTGVNPDMGMVFQGFALYPWLNVWENVSLGLVARGVDTRTIRKKVAFYIDKVGLEGYEEAYPRELSGGMKQRVGLARALCIEPAILLMDEPFSNLDALTTLTLRDEVLMLWKDPEMSVRTIVMVTHIIEEAILMSDRVVVLARRPTHVVEEIPVDLPRPRDRRDPEFDRLSDRIFSLIS</sequence>
<dbReference type="PROSITE" id="PS50893">
    <property type="entry name" value="ABC_TRANSPORTER_2"/>
    <property type="match status" value="1"/>
</dbReference>
<dbReference type="GO" id="GO:0005524">
    <property type="term" value="F:ATP binding"/>
    <property type="evidence" value="ECO:0007669"/>
    <property type="project" value="UniProtKB-KW"/>
</dbReference>
<reference evidence="5 6" key="2">
    <citation type="journal article" date="2015" name="Biomed. Res. Int.">
        <title>Effects of Arsenite Resistance on the Growth and Functional Gene Expression of Leptospirillum ferriphilum and Acidithiobacillus thiooxidans in Pure Culture and Coculture.</title>
        <authorList>
            <person name="Jiang H."/>
            <person name="Liang Y."/>
            <person name="Yin H."/>
            <person name="Xiao Y."/>
            <person name="Guo X."/>
            <person name="Xu Y."/>
            <person name="Hu Q."/>
            <person name="Liu H."/>
            <person name="Liu X."/>
        </authorList>
    </citation>
    <scope>NUCLEOTIDE SEQUENCE [LARGE SCALE GENOMIC DNA]</scope>
    <source>
        <strain evidence="5 6">YSK</strain>
    </source>
</reference>
<dbReference type="InterPro" id="IPR050166">
    <property type="entry name" value="ABC_transporter_ATP-bind"/>
</dbReference>
<evidence type="ECO:0000313" key="6">
    <source>
        <dbReference type="Proteomes" id="UP000027059"/>
    </source>
</evidence>
<keyword evidence="6" id="KW-1185">Reference proteome</keyword>
<dbReference type="EMBL" id="CP007243">
    <property type="protein sequence ID" value="AIA29973.1"/>
    <property type="molecule type" value="Genomic_DNA"/>
</dbReference>
<dbReference type="KEGG" id="lfp:Y981_01490"/>
<gene>
    <name evidence="5" type="ORF">Y981_01490</name>
</gene>
<evidence type="ECO:0000259" key="4">
    <source>
        <dbReference type="PROSITE" id="PS50893"/>
    </source>
</evidence>
<dbReference type="Gene3D" id="3.40.50.300">
    <property type="entry name" value="P-loop containing nucleotide triphosphate hydrolases"/>
    <property type="match status" value="1"/>
</dbReference>
<evidence type="ECO:0000313" key="5">
    <source>
        <dbReference type="EMBL" id="AIA29973.1"/>
    </source>
</evidence>
<evidence type="ECO:0000256" key="1">
    <source>
        <dbReference type="ARBA" id="ARBA00022448"/>
    </source>
</evidence>
<dbReference type="SUPFAM" id="SSF52540">
    <property type="entry name" value="P-loop containing nucleoside triphosphate hydrolases"/>
    <property type="match status" value="1"/>
</dbReference>
<dbReference type="AlphaFoldDB" id="A0A059XT28"/>
<protein>
    <submittedName>
        <fullName evidence="5">Nitrate ABC transporter ATPase</fullName>
    </submittedName>
</protein>
<name>A0A059XT28_9BACT</name>
<dbReference type="GO" id="GO:0016887">
    <property type="term" value="F:ATP hydrolysis activity"/>
    <property type="evidence" value="ECO:0007669"/>
    <property type="project" value="InterPro"/>
</dbReference>